<accession>A0A1B1Y2C4</accession>
<organism evidence="2 3">
    <name type="scientific">Wenyingzhuangia fucanilytica</name>
    <dbReference type="NCBI Taxonomy" id="1790137"/>
    <lineage>
        <taxon>Bacteria</taxon>
        <taxon>Pseudomonadati</taxon>
        <taxon>Bacteroidota</taxon>
        <taxon>Flavobacteriia</taxon>
        <taxon>Flavobacteriales</taxon>
        <taxon>Flavobacteriaceae</taxon>
        <taxon>Wenyingzhuangia</taxon>
    </lineage>
</organism>
<evidence type="ECO:0000259" key="1">
    <source>
        <dbReference type="PROSITE" id="PS51841"/>
    </source>
</evidence>
<dbReference type="SUPFAM" id="SSF74853">
    <property type="entry name" value="Lamin A/C globular tail domain"/>
    <property type="match status" value="1"/>
</dbReference>
<dbReference type="Proteomes" id="UP000092967">
    <property type="component" value="Chromosome"/>
</dbReference>
<gene>
    <name evidence="2" type="ORF">AXE80_00815</name>
</gene>
<dbReference type="AlphaFoldDB" id="A0A1B1Y2C4"/>
<sequence>MGGLFSRVYTIHFKRNVMKKYSLFILLLLLISCVEDVNHKMIDTDIVNPDISQKTEITFKQLYDLHGNEIGKDTVVVGYVVSSDIQGNFYKEVFIQNTTGLSDIAPENPRMGMRIRVGIASASTKYALGRKVIINLEGLKRTTSNKLLTLGKPNGTYIKDILEFDLDTHILKTTEVAEVVPKPIELSNLTSSDLNTLVKIKDVHFKENQIGLPLSGLPTDDFNGLRTLVFCNTFRKDSILLETSNFADFSEEQIPNAQVDITAIYHISFDKEPILVLNQIEDLIPSGPYVNCSEIITPDLLITEVADPKVGTGEVARYVEIFNPTPNTVSLEGWNLVRYNKTSANNYSYIISLDDLSIAPNSTLLIANDALDDQTNKTWFETYFGFAPMISHSNIDGNGDDAYELIDPLNKVKDVYGVPNVDGTGSAWEYEDGVAVRKIDISIPNTVFDESEWQIKKNVPQLNIDGGNMDFTPGVR</sequence>
<dbReference type="EMBL" id="CP014224">
    <property type="protein sequence ID" value="ANW94921.1"/>
    <property type="molecule type" value="Genomic_DNA"/>
</dbReference>
<feature type="domain" description="LTD" evidence="1">
    <location>
        <begin position="288"/>
        <end position="420"/>
    </location>
</feature>
<evidence type="ECO:0000313" key="3">
    <source>
        <dbReference type="Proteomes" id="UP000092967"/>
    </source>
</evidence>
<dbReference type="PROSITE" id="PS51841">
    <property type="entry name" value="LTD"/>
    <property type="match status" value="1"/>
</dbReference>
<dbReference type="OrthoDB" id="1492759at2"/>
<keyword evidence="3" id="KW-1185">Reference proteome</keyword>
<dbReference type="InterPro" id="IPR036415">
    <property type="entry name" value="Lamin_tail_dom_sf"/>
</dbReference>
<dbReference type="PROSITE" id="PS51257">
    <property type="entry name" value="PROKAR_LIPOPROTEIN"/>
    <property type="match status" value="1"/>
</dbReference>
<name>A0A1B1Y2C4_9FLAO</name>
<dbReference type="KEGG" id="wfu:AXE80_00815"/>
<evidence type="ECO:0000313" key="2">
    <source>
        <dbReference type="EMBL" id="ANW94921.1"/>
    </source>
</evidence>
<protein>
    <recommendedName>
        <fullName evidence="1">LTD domain-containing protein</fullName>
    </recommendedName>
</protein>
<dbReference type="STRING" id="1790137.AXE80_00815"/>
<dbReference type="InterPro" id="IPR001322">
    <property type="entry name" value="Lamin_tail_dom"/>
</dbReference>
<dbReference type="Pfam" id="PF18942">
    <property type="entry name" value="DUF5689"/>
    <property type="match status" value="1"/>
</dbReference>
<reference evidence="2 3" key="1">
    <citation type="submission" date="2016-02" db="EMBL/GenBank/DDBJ databases">
        <authorList>
            <person name="Wen L."/>
            <person name="He K."/>
            <person name="Yang H."/>
        </authorList>
    </citation>
    <scope>NUCLEOTIDE SEQUENCE [LARGE SCALE GENOMIC DNA]</scope>
    <source>
        <strain evidence="2 3">CZ1127</strain>
    </source>
</reference>
<dbReference type="Pfam" id="PF00932">
    <property type="entry name" value="LTD"/>
    <property type="match status" value="1"/>
</dbReference>
<proteinExistence type="predicted"/>
<dbReference type="InterPro" id="IPR043744">
    <property type="entry name" value="DUF5689"/>
</dbReference>